<dbReference type="Proteomes" id="UP000301424">
    <property type="component" value="Segment"/>
</dbReference>
<accession>A0A482MLY7</accession>
<organism evidence="1 2">
    <name type="scientific">Burkholderia phage BcepSauron</name>
    <dbReference type="NCBI Taxonomy" id="2530033"/>
    <lineage>
        <taxon>Viruses</taxon>
        <taxon>Duplodnaviria</taxon>
        <taxon>Heunggongvirae</taxon>
        <taxon>Uroviricota</taxon>
        <taxon>Caudoviricetes</taxon>
        <taxon>Sarumanvirus</taxon>
        <taxon>Sarumanvirus bcepsauron</taxon>
    </lineage>
</organism>
<dbReference type="EMBL" id="MK552141">
    <property type="protein sequence ID" value="QBQ74516.1"/>
    <property type="molecule type" value="Genomic_DNA"/>
</dbReference>
<protein>
    <submittedName>
        <fullName evidence="1">Uncharacterized protein</fullName>
    </submittedName>
</protein>
<evidence type="ECO:0000313" key="1">
    <source>
        <dbReference type="EMBL" id="QBQ74516.1"/>
    </source>
</evidence>
<keyword evidence="2" id="KW-1185">Reference proteome</keyword>
<evidence type="ECO:0000313" key="2">
    <source>
        <dbReference type="Proteomes" id="UP000301424"/>
    </source>
</evidence>
<reference evidence="1 2" key="1">
    <citation type="submission" date="2019-02" db="EMBL/GenBank/DDBJ databases">
        <title>Complete genome sequence of Burkholderia cenocepacia phage BcepSauron.</title>
        <authorList>
            <person name="Park K."/>
            <person name="Gonzalez C."/>
            <person name="Liu M."/>
            <person name="Gill J."/>
        </authorList>
    </citation>
    <scope>NUCLEOTIDE SEQUENCE [LARGE SCALE GENOMIC DNA]</scope>
</reference>
<sequence length="174" mass="19983">MSHYTICYATIPISFADAPLVRPIIDWMMGNAERPAALPEHELFQHKRCEWVLHNAAVAWFDEDHPPKGTREYYAGAKTRIEEDAEGGFTLHVRAGVNHEAGVFEHFHDWISVFIDAEHEHEYGWIRPEDIDGYGYLRVGLPIMLRYEASGGWGGTDTYEREYYNSSAVPVRIT</sequence>
<proteinExistence type="predicted"/>
<name>A0A482MLY7_9CAUD</name>
<gene>
    <name evidence="1" type="ORF">BcepSauron_136</name>
</gene>